<organism evidence="1 2">
    <name type="scientific">Geobacillus kaustophilus</name>
    <dbReference type="NCBI Taxonomy" id="1462"/>
    <lineage>
        <taxon>Bacteria</taxon>
        <taxon>Bacillati</taxon>
        <taxon>Bacillota</taxon>
        <taxon>Bacilli</taxon>
        <taxon>Bacillales</taxon>
        <taxon>Anoxybacillaceae</taxon>
        <taxon>Geobacillus</taxon>
        <taxon>Geobacillus thermoleovorans group</taxon>
    </lineage>
</organism>
<accession>A0A0D8BR62</accession>
<evidence type="ECO:0000313" key="2">
    <source>
        <dbReference type="Proteomes" id="UP000032522"/>
    </source>
</evidence>
<sequence length="60" mass="6958">MKTIQLSEKELATLKAAVWAQIQNVNKDIRFAQEQGKNISFLLELKKEFEQAFEALKYAN</sequence>
<reference evidence="1 2" key="1">
    <citation type="submission" date="2015-01" db="EMBL/GenBank/DDBJ databases">
        <authorList>
            <person name="Filippidou S."/>
            <person name="Jeanneret N."/>
            <person name="Russel-Delif L."/>
            <person name="Junier T."/>
            <person name="Wunderlin T."/>
            <person name="Molina V."/>
            <person name="Johnson S.L."/>
            <person name="Davenport K.W."/>
            <person name="Chain P.S."/>
            <person name="Dorador C."/>
            <person name="Junier P."/>
        </authorList>
    </citation>
    <scope>NUCLEOTIDE SEQUENCE [LARGE SCALE GENOMIC DNA]</scope>
    <source>
        <strain evidence="1 2">Et7/4</strain>
    </source>
</reference>
<proteinExistence type="predicted"/>
<dbReference type="EMBL" id="JYBP01000003">
    <property type="protein sequence ID" value="KJE26636.1"/>
    <property type="molecule type" value="Genomic_DNA"/>
</dbReference>
<evidence type="ECO:0000313" key="1">
    <source>
        <dbReference type="EMBL" id="KJE26636.1"/>
    </source>
</evidence>
<gene>
    <name evidence="1" type="ORF">LG52_69</name>
</gene>
<comment type="caution">
    <text evidence="1">The sequence shown here is derived from an EMBL/GenBank/DDBJ whole genome shotgun (WGS) entry which is preliminary data.</text>
</comment>
<dbReference type="AlphaFoldDB" id="A0A0D8BR62"/>
<dbReference type="RefSeq" id="WP_052524459.1">
    <property type="nucleotide sequence ID" value="NZ_JYBP01000003.1"/>
</dbReference>
<dbReference type="PATRIC" id="fig|1462.6.peg.154"/>
<protein>
    <submittedName>
        <fullName evidence="1">Uncharacterized protein</fullName>
    </submittedName>
</protein>
<name>A0A0D8BR62_GEOKU</name>
<dbReference type="Proteomes" id="UP000032522">
    <property type="component" value="Unassembled WGS sequence"/>
</dbReference>